<evidence type="ECO:0000313" key="1">
    <source>
        <dbReference type="EMBL" id="CAB4147797.1"/>
    </source>
</evidence>
<organism evidence="1">
    <name type="scientific">uncultured Caudovirales phage</name>
    <dbReference type="NCBI Taxonomy" id="2100421"/>
    <lineage>
        <taxon>Viruses</taxon>
        <taxon>Duplodnaviria</taxon>
        <taxon>Heunggongvirae</taxon>
        <taxon>Uroviricota</taxon>
        <taxon>Caudoviricetes</taxon>
        <taxon>Peduoviridae</taxon>
        <taxon>Maltschvirus</taxon>
        <taxon>Maltschvirus maltsch</taxon>
    </lineage>
</organism>
<protein>
    <submittedName>
        <fullName evidence="1">Uncharacterized protein</fullName>
    </submittedName>
</protein>
<reference evidence="1" key="1">
    <citation type="submission" date="2020-04" db="EMBL/GenBank/DDBJ databases">
        <authorList>
            <person name="Chiriac C."/>
            <person name="Salcher M."/>
            <person name="Ghai R."/>
            <person name="Kavagutti S V."/>
        </authorList>
    </citation>
    <scope>NUCLEOTIDE SEQUENCE</scope>
</reference>
<proteinExistence type="predicted"/>
<accession>A0A6J5MPZ2</accession>
<dbReference type="EMBL" id="LR796477">
    <property type="protein sequence ID" value="CAB4147797.1"/>
    <property type="molecule type" value="Genomic_DNA"/>
</dbReference>
<gene>
    <name evidence="1" type="ORF">UFOVP514_46</name>
</gene>
<sequence length="50" mass="6035">MKDYLQLTDEQVLQIVKEWQKDQPIVFKCGEMTLDDYIEMELDVIRLCNL</sequence>
<name>A0A6J5MPZ2_9CAUD</name>